<reference evidence="1" key="1">
    <citation type="journal article" date="2020" name="mSystems">
        <title>Genome- and Community-Level Interaction Insights into Carbon Utilization and Element Cycling Functions of Hydrothermarchaeota in Hydrothermal Sediment.</title>
        <authorList>
            <person name="Zhou Z."/>
            <person name="Liu Y."/>
            <person name="Xu W."/>
            <person name="Pan J."/>
            <person name="Luo Z.H."/>
            <person name="Li M."/>
        </authorList>
    </citation>
    <scope>NUCLEOTIDE SEQUENCE [LARGE SCALE GENOMIC DNA]</scope>
    <source>
        <strain evidence="1">SpSt-618</strain>
        <strain evidence="2">SpSt-657</strain>
    </source>
</reference>
<dbReference type="EMBL" id="DTBZ01000169">
    <property type="protein sequence ID" value="HGQ19092.1"/>
    <property type="molecule type" value="Genomic_DNA"/>
</dbReference>
<comment type="caution">
    <text evidence="1">The sequence shown here is derived from an EMBL/GenBank/DDBJ whole genome shotgun (WGS) entry which is preliminary data.</text>
</comment>
<dbReference type="EMBL" id="DTAI01000170">
    <property type="protein sequence ID" value="HGN37055.1"/>
    <property type="molecule type" value="Genomic_DNA"/>
</dbReference>
<name>A0A7J3I8Z8_9CREN</name>
<proteinExistence type="predicted"/>
<evidence type="ECO:0000313" key="2">
    <source>
        <dbReference type="EMBL" id="HGQ19092.1"/>
    </source>
</evidence>
<dbReference type="AlphaFoldDB" id="A0A7J3I8Z8"/>
<sequence>MCSRLSEKHNGFIAKDQEDLFALADSIIMYKYGTVWSPMYYFNFMTRLLYPLTYIEELRSIRYLKQAELSI</sequence>
<protein>
    <submittedName>
        <fullName evidence="1">Uncharacterized protein</fullName>
    </submittedName>
</protein>
<organism evidence="1">
    <name type="scientific">Ignisphaera aggregans</name>
    <dbReference type="NCBI Taxonomy" id="334771"/>
    <lineage>
        <taxon>Archaea</taxon>
        <taxon>Thermoproteota</taxon>
        <taxon>Thermoprotei</taxon>
        <taxon>Desulfurococcales</taxon>
        <taxon>Desulfurococcaceae</taxon>
        <taxon>Ignisphaera</taxon>
    </lineage>
</organism>
<evidence type="ECO:0000313" key="1">
    <source>
        <dbReference type="EMBL" id="HGN37055.1"/>
    </source>
</evidence>
<gene>
    <name evidence="1" type="ORF">ENT87_05865</name>
    <name evidence="2" type="ORF">ENU30_09025</name>
</gene>
<accession>A0A7J3I8Z8</accession>